<keyword evidence="15" id="KW-1185">Reference proteome</keyword>
<dbReference type="InterPro" id="IPR023033">
    <property type="entry name" value="Ala_tRNA_ligase_euk/bac"/>
</dbReference>
<evidence type="ECO:0000256" key="8">
    <source>
        <dbReference type="ARBA" id="ARBA00023146"/>
    </source>
</evidence>
<organism evidence="13 15">
    <name type="scientific">Candidatus Phytoplasma meliae</name>
    <dbReference type="NCBI Taxonomy" id="1848402"/>
    <lineage>
        <taxon>Bacteria</taxon>
        <taxon>Bacillati</taxon>
        <taxon>Mycoplasmatota</taxon>
        <taxon>Mollicutes</taxon>
        <taxon>Acholeplasmatales</taxon>
        <taxon>Acholeplasmataceae</taxon>
        <taxon>Candidatus Phytoplasma</taxon>
        <taxon>16SrXIII (Mexican periwinkle virescence group)</taxon>
    </lineage>
</organism>
<dbReference type="Gene3D" id="3.30.930.10">
    <property type="entry name" value="Bira Bifunctional Protein, Domain 2"/>
    <property type="match status" value="1"/>
</dbReference>
<dbReference type="InterPro" id="IPR012947">
    <property type="entry name" value="tRNA_SAD"/>
</dbReference>
<dbReference type="Pfam" id="PF07973">
    <property type="entry name" value="tRNA_SAD"/>
    <property type="match status" value="1"/>
</dbReference>
<dbReference type="Proteomes" id="UP001195571">
    <property type="component" value="Unassembled WGS sequence"/>
</dbReference>
<dbReference type="InterPro" id="IPR050058">
    <property type="entry name" value="Ala-tRNA_ligase"/>
</dbReference>
<evidence type="ECO:0000256" key="9">
    <source>
        <dbReference type="ARBA" id="ARBA00024779"/>
    </source>
</evidence>
<evidence type="ECO:0000256" key="2">
    <source>
        <dbReference type="ARBA" id="ARBA00022555"/>
    </source>
</evidence>
<feature type="binding site" evidence="11">
    <location>
        <position position="534"/>
    </location>
    <ligand>
        <name>Zn(2+)</name>
        <dbReference type="ChEBI" id="CHEBI:29105"/>
    </ligand>
</feature>
<dbReference type="SUPFAM" id="SSF101353">
    <property type="entry name" value="Putative anticodon-binding domain of alanyl-tRNA synthetase (AlaRS)"/>
    <property type="match status" value="1"/>
</dbReference>
<comment type="cofactor">
    <cofactor evidence="11">
        <name>Zn(2+)</name>
        <dbReference type="ChEBI" id="CHEBI:29105"/>
    </cofactor>
    <text evidence="11">Binds 1 zinc ion per subunit.</text>
</comment>
<feature type="domain" description="Alanyl-transfer RNA synthetases family profile" evidence="12">
    <location>
        <begin position="1"/>
        <end position="682"/>
    </location>
</feature>
<comment type="similarity">
    <text evidence="1 11">Belongs to the class-II aminoacyl-tRNA synthetase family.</text>
</comment>
<keyword evidence="4 11" id="KW-0547">Nucleotide-binding</keyword>
<name>A0ABS5CYU7_9MOLU</name>
<evidence type="ECO:0000313" key="15">
    <source>
        <dbReference type="Proteomes" id="UP001195571"/>
    </source>
</evidence>
<reference evidence="13 15" key="1">
    <citation type="submission" date="2021-04" db="EMBL/GenBank/DDBJ databases">
        <title>Genomic features of Candidatus Phytoplasma meliae isolate ChTYXIII (1SrXIII-G).</title>
        <authorList>
            <person name="Fernandez F.D."/>
            <person name="Conci L.R."/>
        </authorList>
    </citation>
    <scope>NUCLEOTIDE SEQUENCE [LARGE SCALE GENOMIC DNA]</scope>
    <source>
        <strain evidence="13">ChTYXIII-Mo</strain>
    </source>
</reference>
<dbReference type="PANTHER" id="PTHR11777">
    <property type="entry name" value="ALANYL-TRNA SYNTHETASE"/>
    <property type="match status" value="1"/>
</dbReference>
<dbReference type="CDD" id="cd00673">
    <property type="entry name" value="AlaRS_core"/>
    <property type="match status" value="1"/>
</dbReference>
<comment type="function">
    <text evidence="9 11">Catalyzes the attachment of alanine to tRNA(Ala) in a two-step reaction: alanine is first activated by ATP to form Ala-AMP and then transferred to the acceptor end of tRNA(Ala). Also edits incorrectly charged Ser-tRNA(Ala) and Gly-tRNA(Ala) via its editing domain.</text>
</comment>
<feature type="binding site" evidence="11">
    <location>
        <position position="643"/>
    </location>
    <ligand>
        <name>Zn(2+)</name>
        <dbReference type="ChEBI" id="CHEBI:29105"/>
    </ligand>
</feature>
<dbReference type="SUPFAM" id="SSF55186">
    <property type="entry name" value="ThrRS/AlaRS common domain"/>
    <property type="match status" value="1"/>
</dbReference>
<dbReference type="GO" id="GO:0004813">
    <property type="term" value="F:alanine-tRNA ligase activity"/>
    <property type="evidence" value="ECO:0007669"/>
    <property type="project" value="UniProtKB-EC"/>
</dbReference>
<dbReference type="PANTHER" id="PTHR11777:SF9">
    <property type="entry name" value="ALANINE--TRNA LIGASE, CYTOPLASMIC"/>
    <property type="match status" value="1"/>
</dbReference>
<dbReference type="EC" id="6.1.1.7" evidence="11"/>
<evidence type="ECO:0000256" key="11">
    <source>
        <dbReference type="HAMAP-Rule" id="MF_00036"/>
    </source>
</evidence>
<dbReference type="PRINTS" id="PR00980">
    <property type="entry name" value="TRNASYNTHALA"/>
</dbReference>
<dbReference type="HAMAP" id="MF_00036_B">
    <property type="entry name" value="Ala_tRNA_synth_B"/>
    <property type="match status" value="1"/>
</dbReference>
<evidence type="ECO:0000256" key="4">
    <source>
        <dbReference type="ARBA" id="ARBA00022741"/>
    </source>
</evidence>
<keyword evidence="3 11" id="KW-0436">Ligase</keyword>
<dbReference type="Pfam" id="PF01411">
    <property type="entry name" value="tRNA-synt_2c"/>
    <property type="match status" value="1"/>
</dbReference>
<keyword evidence="8 11" id="KW-0030">Aminoacyl-tRNA synthetase</keyword>
<dbReference type="SUPFAM" id="SSF55681">
    <property type="entry name" value="Class II aaRS and biotin synthetases"/>
    <property type="match status" value="1"/>
</dbReference>
<dbReference type="SUPFAM" id="SSF50447">
    <property type="entry name" value="Translation proteins"/>
    <property type="match status" value="1"/>
</dbReference>
<dbReference type="InterPro" id="IPR002318">
    <property type="entry name" value="Ala-tRNA-lgiase_IIc"/>
</dbReference>
<dbReference type="InterPro" id="IPR018164">
    <property type="entry name" value="Ala-tRNA-synth_IIc_N"/>
</dbReference>
<keyword evidence="7 11" id="KW-0648">Protein biosynthesis</keyword>
<comment type="domain">
    <text evidence="11">Consists of three domains; the N-terminal catalytic domain, the editing domain and the C-terminal C-Ala domain. The editing domain removes incorrectly charged amino acids, while the C-Ala domain, along with tRNA(Ala), serves as a bridge to cooperatively bring together the editing and aminoacylation centers thus stimulating deacylation of misacylated tRNAs.</text>
</comment>
<evidence type="ECO:0000256" key="3">
    <source>
        <dbReference type="ARBA" id="ARBA00022598"/>
    </source>
</evidence>
<evidence type="ECO:0000259" key="12">
    <source>
        <dbReference type="PROSITE" id="PS50860"/>
    </source>
</evidence>
<evidence type="ECO:0000256" key="6">
    <source>
        <dbReference type="ARBA" id="ARBA00022884"/>
    </source>
</evidence>
<dbReference type="InterPro" id="IPR009000">
    <property type="entry name" value="Transl_B-barrel_sf"/>
</dbReference>
<feature type="binding site" evidence="11">
    <location>
        <position position="639"/>
    </location>
    <ligand>
        <name>Zn(2+)</name>
        <dbReference type="ChEBI" id="CHEBI:29105"/>
    </ligand>
</feature>
<dbReference type="RefSeq" id="WP_203552409.1">
    <property type="nucleotide sequence ID" value="NZ_JACAOD020000014.1"/>
</dbReference>
<protein>
    <recommendedName>
        <fullName evidence="11">Alanine--tRNA ligase</fullName>
        <ecNumber evidence="11">6.1.1.7</ecNumber>
    </recommendedName>
    <alternativeName>
        <fullName evidence="11">Alanyl-tRNA synthetase</fullName>
        <shortName evidence="11">AlaRS</shortName>
    </alternativeName>
</protein>
<dbReference type="EMBL" id="JACAOD020000014">
    <property type="protein sequence ID" value="MBP5836149.1"/>
    <property type="molecule type" value="Genomic_DNA"/>
</dbReference>
<dbReference type="Gene3D" id="2.40.30.130">
    <property type="match status" value="1"/>
</dbReference>
<comment type="catalytic activity">
    <reaction evidence="10 11">
        <text>tRNA(Ala) + L-alanine + ATP = L-alanyl-tRNA(Ala) + AMP + diphosphate</text>
        <dbReference type="Rhea" id="RHEA:12540"/>
        <dbReference type="Rhea" id="RHEA-COMP:9657"/>
        <dbReference type="Rhea" id="RHEA-COMP:9923"/>
        <dbReference type="ChEBI" id="CHEBI:30616"/>
        <dbReference type="ChEBI" id="CHEBI:33019"/>
        <dbReference type="ChEBI" id="CHEBI:57972"/>
        <dbReference type="ChEBI" id="CHEBI:78442"/>
        <dbReference type="ChEBI" id="CHEBI:78497"/>
        <dbReference type="ChEBI" id="CHEBI:456215"/>
        <dbReference type="EC" id="6.1.1.7"/>
    </reaction>
</comment>
<evidence type="ECO:0000256" key="1">
    <source>
        <dbReference type="ARBA" id="ARBA00008226"/>
    </source>
</evidence>
<dbReference type="PROSITE" id="PS50860">
    <property type="entry name" value="AA_TRNA_LIGASE_II_ALA"/>
    <property type="match status" value="1"/>
</dbReference>
<dbReference type="InterPro" id="IPR018163">
    <property type="entry name" value="Thr/Ala-tRNA-synth_IIc_edit"/>
</dbReference>
<evidence type="ECO:0000256" key="5">
    <source>
        <dbReference type="ARBA" id="ARBA00022840"/>
    </source>
</evidence>
<comment type="caution">
    <text evidence="13">The sequence shown here is derived from an EMBL/GenBank/DDBJ whole genome shotgun (WGS) entry which is preliminary data.</text>
</comment>
<keyword evidence="11" id="KW-0479">Metal-binding</keyword>
<keyword evidence="6 11" id="KW-0694">RNA-binding</keyword>
<accession>A0ABS5CYU7</accession>
<dbReference type="InterPro" id="IPR018165">
    <property type="entry name" value="Ala-tRNA-synth_IIc_core"/>
</dbReference>
<dbReference type="Gene3D" id="3.10.310.40">
    <property type="match status" value="1"/>
</dbReference>
<dbReference type="SMART" id="SM00863">
    <property type="entry name" value="tRNA_SAD"/>
    <property type="match status" value="1"/>
</dbReference>
<dbReference type="EMBL" id="JACAOD020000018">
    <property type="protein sequence ID" value="MBP5836252.1"/>
    <property type="molecule type" value="Genomic_DNA"/>
</dbReference>
<keyword evidence="5 11" id="KW-0067">ATP-binding</keyword>
<keyword evidence="11" id="KW-0862">Zinc</keyword>
<dbReference type="Gene3D" id="3.30.980.10">
    <property type="entry name" value="Threonyl-trna Synthetase, Chain A, domain 2"/>
    <property type="match status" value="1"/>
</dbReference>
<keyword evidence="2 11" id="KW-0820">tRNA-binding</keyword>
<gene>
    <name evidence="11 13" type="primary">alaS</name>
    <name evidence="13" type="ORF">CHTY_002810</name>
    <name evidence="14" type="ORF">CHTY_003355</name>
</gene>
<dbReference type="NCBIfam" id="TIGR00344">
    <property type="entry name" value="alaS"/>
    <property type="match status" value="1"/>
</dbReference>
<dbReference type="InterPro" id="IPR045864">
    <property type="entry name" value="aa-tRNA-synth_II/BPL/LPL"/>
</dbReference>
<dbReference type="InterPro" id="IPR018162">
    <property type="entry name" value="Ala-tRNA-ligase_IIc_anticod-bd"/>
</dbReference>
<sequence>MKSFEIRKMWLDFFASKKHYIEKSFSLIPHKDSTLLWVNAGVTPLKKYFDGTQVPACRRIANIQKCIRTNDIDNVGQTSRHHTFFEMLGNFSIGDYFKKEAIHFAYELLTASQWFALSLDKLYITYFPTDQDTYQYWLDLGVKKEHLIPLKTNFWQIGAGPSGPCTEIFFDRGPKYDLRHKELIIEDIENNRFIEIWNVVFSQYNCDPNIPMEQYPELPSKNIDTGAGLERFATIFQNTNSNFETDLFLPLIKALEQLSQVTYQGQTSFKVIADHLKTLVFAINDGAVLTNEKRGYVLKKLLRKAVNQGKKINLHCPFLHKLVPATVNMMRDFYPELVQNQDMITKILLQQENIFGETLKTAEARFLQCVYQKHLSGSNFFKLYDTYGIPEDLIIETAQKHHVTFDHLEFKKLLEQHQKMSKQKQLFMADMNQQEEKFLNFKEKSEFVGYHQGHVTTKVIRVFDQGIVLLQTPFYAPMGGQIADDGFINGVLVKNIVKLPNGQFLHEVTGDFHEGQEVVAQIDQNKREQISYHHTATHLLEEVLRQTLGKHVEKQGSWVGFDSLRYDFNHFEKITPEILIKVEQRINHQINERLGVQIEELSLPEAQIRYSSLLEKNQKAKYYNKVRIVKIGSDFIDLCGGTHAKNTYALNRFAILSCETISSGVYRIEAVCGAHLNQKITHKLSFYQKSQQDLIKKAQKNEIPGVIFDIPVAPKIQQSYQDIVNAQQYVQLLQQKLLLFEKRILEYHQNKLIQEKDRFLPDRITKELLVIIEEPKPIEALKYLMHYLFDSLQLEVLFLCYVTSEKVVFLCKSKTIHAGQLVKEVSLLALGAGGGSPFLGQGGTKITKNMKQVIKFLKEKFNTC</sequence>
<keyword evidence="11" id="KW-0963">Cytoplasm</keyword>
<evidence type="ECO:0000256" key="7">
    <source>
        <dbReference type="ARBA" id="ARBA00022917"/>
    </source>
</evidence>
<evidence type="ECO:0000313" key="13">
    <source>
        <dbReference type="EMBL" id="MBP5836149.1"/>
    </source>
</evidence>
<comment type="subcellular location">
    <subcellularLocation>
        <location evidence="11">Cytoplasm</location>
    </subcellularLocation>
</comment>
<evidence type="ECO:0000313" key="14">
    <source>
        <dbReference type="EMBL" id="MBP5836252.1"/>
    </source>
</evidence>
<evidence type="ECO:0000256" key="10">
    <source>
        <dbReference type="ARBA" id="ARBA00048300"/>
    </source>
</evidence>
<proteinExistence type="inferred from homology"/>
<feature type="binding site" evidence="11">
    <location>
        <position position="538"/>
    </location>
    <ligand>
        <name>Zn(2+)</name>
        <dbReference type="ChEBI" id="CHEBI:29105"/>
    </ligand>
</feature>